<gene>
    <name evidence="13" type="ORF">JGS22_020640</name>
</gene>
<dbReference type="CDD" id="cd12922">
    <property type="entry name" value="VKOR_5"/>
    <property type="match status" value="1"/>
</dbReference>
<feature type="transmembrane region" description="Helical" evidence="11">
    <location>
        <begin position="94"/>
        <end position="112"/>
    </location>
</feature>
<accession>A0A949JJR2</accession>
<dbReference type="RefSeq" id="WP_211040198.1">
    <property type="nucleotide sequence ID" value="NZ_JAELVF020000001.1"/>
</dbReference>
<evidence type="ECO:0000256" key="6">
    <source>
        <dbReference type="ARBA" id="ARBA00023002"/>
    </source>
</evidence>
<comment type="caution">
    <text evidence="13">The sequence shown here is derived from an EMBL/GenBank/DDBJ whole genome shotgun (WGS) entry which is preliminary data.</text>
</comment>
<evidence type="ECO:0000256" key="11">
    <source>
        <dbReference type="SAM" id="Phobius"/>
    </source>
</evidence>
<feature type="compositionally biased region" description="Low complexity" evidence="10">
    <location>
        <begin position="7"/>
        <end position="17"/>
    </location>
</feature>
<dbReference type="InterPro" id="IPR012932">
    <property type="entry name" value="VKOR"/>
</dbReference>
<evidence type="ECO:0000256" key="7">
    <source>
        <dbReference type="ARBA" id="ARBA00023136"/>
    </source>
</evidence>
<keyword evidence="3 11" id="KW-0812">Transmembrane</keyword>
<feature type="transmembrane region" description="Helical" evidence="11">
    <location>
        <begin position="146"/>
        <end position="169"/>
    </location>
</feature>
<proteinExistence type="inferred from homology"/>
<evidence type="ECO:0000313" key="13">
    <source>
        <dbReference type="EMBL" id="MBU7599970.1"/>
    </source>
</evidence>
<name>A0A949JJR2_9ACTN</name>
<dbReference type="GO" id="GO:0016020">
    <property type="term" value="C:membrane"/>
    <property type="evidence" value="ECO:0007669"/>
    <property type="project" value="UniProtKB-SubCell"/>
</dbReference>
<keyword evidence="14" id="KW-1185">Reference proteome</keyword>
<reference evidence="13" key="1">
    <citation type="submission" date="2021-06" db="EMBL/GenBank/DDBJ databases">
        <title>Sequencing of actinobacteria type strains.</title>
        <authorList>
            <person name="Nguyen G.-S."/>
            <person name="Wentzel A."/>
        </authorList>
    </citation>
    <scope>NUCLEOTIDE SEQUENCE</scope>
    <source>
        <strain evidence="13">P38-E01</strain>
    </source>
</reference>
<keyword evidence="8" id="KW-1015">Disulfide bond</keyword>
<evidence type="ECO:0000256" key="4">
    <source>
        <dbReference type="ARBA" id="ARBA00022719"/>
    </source>
</evidence>
<keyword evidence="9" id="KW-0676">Redox-active center</keyword>
<dbReference type="Pfam" id="PF07884">
    <property type="entry name" value="VKOR"/>
    <property type="match status" value="1"/>
</dbReference>
<dbReference type="EMBL" id="JAELVF020000001">
    <property type="protein sequence ID" value="MBU7599970.1"/>
    <property type="molecule type" value="Genomic_DNA"/>
</dbReference>
<keyword evidence="6" id="KW-0560">Oxidoreductase</keyword>
<keyword evidence="5 11" id="KW-1133">Transmembrane helix</keyword>
<organism evidence="13 14">
    <name type="scientific">Streptomyces tardus</name>
    <dbReference type="NCBI Taxonomy" id="2780544"/>
    <lineage>
        <taxon>Bacteria</taxon>
        <taxon>Bacillati</taxon>
        <taxon>Actinomycetota</taxon>
        <taxon>Actinomycetes</taxon>
        <taxon>Kitasatosporales</taxon>
        <taxon>Streptomycetaceae</taxon>
        <taxon>Streptomyces</taxon>
    </lineage>
</organism>
<dbReference type="GO" id="GO:0016491">
    <property type="term" value="F:oxidoreductase activity"/>
    <property type="evidence" value="ECO:0007669"/>
    <property type="project" value="UniProtKB-KW"/>
</dbReference>
<feature type="transmembrane region" description="Helical" evidence="11">
    <location>
        <begin position="190"/>
        <end position="211"/>
    </location>
</feature>
<feature type="transmembrane region" description="Helical" evidence="11">
    <location>
        <begin position="119"/>
        <end position="140"/>
    </location>
</feature>
<evidence type="ECO:0000256" key="8">
    <source>
        <dbReference type="ARBA" id="ARBA00023157"/>
    </source>
</evidence>
<evidence type="ECO:0000256" key="10">
    <source>
        <dbReference type="SAM" id="MobiDB-lite"/>
    </source>
</evidence>
<evidence type="ECO:0000256" key="1">
    <source>
        <dbReference type="ARBA" id="ARBA00004141"/>
    </source>
</evidence>
<evidence type="ECO:0000256" key="5">
    <source>
        <dbReference type="ARBA" id="ARBA00022989"/>
    </source>
</evidence>
<evidence type="ECO:0000256" key="3">
    <source>
        <dbReference type="ARBA" id="ARBA00022692"/>
    </source>
</evidence>
<evidence type="ECO:0000256" key="2">
    <source>
        <dbReference type="ARBA" id="ARBA00006214"/>
    </source>
</evidence>
<feature type="domain" description="Vitamin K epoxide reductase" evidence="12">
    <location>
        <begin position="26"/>
        <end position="171"/>
    </location>
</feature>
<dbReference type="InterPro" id="IPR041714">
    <property type="entry name" value="VKOR_Actinobacteria"/>
</dbReference>
<protein>
    <submittedName>
        <fullName evidence="13">Vitamin K epoxide reductase family protein</fullName>
    </submittedName>
</protein>
<comment type="subcellular location">
    <subcellularLocation>
        <location evidence="1">Membrane</location>
        <topology evidence="1">Multi-pass membrane protein</topology>
    </subcellularLocation>
</comment>
<keyword evidence="7 11" id="KW-0472">Membrane</keyword>
<comment type="similarity">
    <text evidence="2">Belongs to the VKOR family.</text>
</comment>
<feature type="transmembrane region" description="Helical" evidence="11">
    <location>
        <begin position="29"/>
        <end position="47"/>
    </location>
</feature>
<feature type="region of interest" description="Disordered" evidence="10">
    <location>
        <begin position="1"/>
        <end position="20"/>
    </location>
</feature>
<sequence length="216" mass="23838">MTTTAPSESSAGSSLDDGSGGAVPATRPFAWLLIITAAAGLLSAWMITLDKFRLMQAELVGEVHTPGCSLNPIVACKGVMESDQAEAFGFPNPMLGMVTFAVVVAIGVGVLAGARYRRWFWLGLQAGTLFGVVFCTWLMYQSLYEIGLLCLWCTLTWVATLFMFWFTLAHNLRHRFIPAPESVRSIVLEFPWMLPVLHTGIIGLLILTNWWDFWTS</sequence>
<evidence type="ECO:0000259" key="12">
    <source>
        <dbReference type="SMART" id="SM00756"/>
    </source>
</evidence>
<keyword evidence="4" id="KW-0874">Quinone</keyword>
<evidence type="ECO:0000313" key="14">
    <source>
        <dbReference type="Proteomes" id="UP000694501"/>
    </source>
</evidence>
<dbReference type="Gene3D" id="1.20.1440.130">
    <property type="entry name" value="VKOR domain"/>
    <property type="match status" value="1"/>
</dbReference>
<evidence type="ECO:0000256" key="9">
    <source>
        <dbReference type="ARBA" id="ARBA00023284"/>
    </source>
</evidence>
<dbReference type="SMART" id="SM00756">
    <property type="entry name" value="VKc"/>
    <property type="match status" value="1"/>
</dbReference>
<dbReference type="AlphaFoldDB" id="A0A949JJR2"/>
<dbReference type="InterPro" id="IPR038354">
    <property type="entry name" value="VKOR_sf"/>
</dbReference>
<dbReference type="GO" id="GO:0048038">
    <property type="term" value="F:quinone binding"/>
    <property type="evidence" value="ECO:0007669"/>
    <property type="project" value="UniProtKB-KW"/>
</dbReference>
<dbReference type="Proteomes" id="UP000694501">
    <property type="component" value="Unassembled WGS sequence"/>
</dbReference>